<dbReference type="Proteomes" id="UP001595867">
    <property type="component" value="Unassembled WGS sequence"/>
</dbReference>
<dbReference type="SUPFAM" id="SSF51569">
    <property type="entry name" value="Aldolase"/>
    <property type="match status" value="1"/>
</dbReference>
<comment type="caution">
    <text evidence="4">The sequence shown here is derived from an EMBL/GenBank/DDBJ whole genome shotgun (WGS) entry which is preliminary data.</text>
</comment>
<comment type="similarity">
    <text evidence="1 3">Belongs to the DapA family.</text>
</comment>
<dbReference type="Gene3D" id="3.20.20.70">
    <property type="entry name" value="Aldolase class I"/>
    <property type="match status" value="1"/>
</dbReference>
<dbReference type="RefSeq" id="WP_378069404.1">
    <property type="nucleotide sequence ID" value="NZ_JBHSBL010000019.1"/>
</dbReference>
<gene>
    <name evidence="4" type="ORF">ACFO0C_26575</name>
</gene>
<dbReference type="InterPro" id="IPR002220">
    <property type="entry name" value="DapA-like"/>
</dbReference>
<dbReference type="PANTHER" id="PTHR12128:SF66">
    <property type="entry name" value="4-HYDROXY-2-OXOGLUTARATE ALDOLASE, MITOCHONDRIAL"/>
    <property type="match status" value="1"/>
</dbReference>
<name>A0ABV8IW49_9ACTN</name>
<dbReference type="SMART" id="SM01130">
    <property type="entry name" value="DHDPS"/>
    <property type="match status" value="1"/>
</dbReference>
<keyword evidence="5" id="KW-1185">Reference proteome</keyword>
<reference evidence="5" key="1">
    <citation type="journal article" date="2019" name="Int. J. Syst. Evol. Microbiol.">
        <title>The Global Catalogue of Microorganisms (GCM) 10K type strain sequencing project: providing services to taxonomists for standard genome sequencing and annotation.</title>
        <authorList>
            <consortium name="The Broad Institute Genomics Platform"/>
            <consortium name="The Broad Institute Genome Sequencing Center for Infectious Disease"/>
            <person name="Wu L."/>
            <person name="Ma J."/>
        </authorList>
    </citation>
    <scope>NUCLEOTIDE SEQUENCE [LARGE SCALE GENOMIC DNA]</scope>
    <source>
        <strain evidence="5">TBRC 5832</strain>
    </source>
</reference>
<evidence type="ECO:0000256" key="3">
    <source>
        <dbReference type="PIRNR" id="PIRNR001365"/>
    </source>
</evidence>
<evidence type="ECO:0000313" key="4">
    <source>
        <dbReference type="EMBL" id="MFC4068508.1"/>
    </source>
</evidence>
<dbReference type="InterPro" id="IPR013785">
    <property type="entry name" value="Aldolase_TIM"/>
</dbReference>
<proteinExistence type="inferred from homology"/>
<dbReference type="EMBL" id="JBHSBL010000019">
    <property type="protein sequence ID" value="MFC4068508.1"/>
    <property type="molecule type" value="Genomic_DNA"/>
</dbReference>
<evidence type="ECO:0000256" key="2">
    <source>
        <dbReference type="ARBA" id="ARBA00023239"/>
    </source>
</evidence>
<evidence type="ECO:0000256" key="1">
    <source>
        <dbReference type="ARBA" id="ARBA00007592"/>
    </source>
</evidence>
<sequence>MGGTPVFTGLSAFPLTPLDDDRLDEHAYTRLIGRLASSGVDSIGVLGSTGSYAYLTRAERSRAAALAVQHAGGTPVIAGIGALRARHVLEHADDVQQAGVAAVLLAPVSYQPLSDDEVYHLYERVTAHLSVPLVVYDNPRTTGFTFTDDLYAAVAKLPGVASVKVPPLPADPAIARDRVAALRGLLPAGVTIGVSGDQVAAVSLRAGCDAWYSVIAGTLPDLALTITRAGSPRQARAASDRLRPLFELFAAYGSLRVVATIAAHLGLTAAGCLPSPLRPLDTAARAAVLQALAVIDATPLPRE</sequence>
<dbReference type="PRINTS" id="PR00146">
    <property type="entry name" value="DHPICSNTHASE"/>
</dbReference>
<dbReference type="PIRSF" id="PIRSF001365">
    <property type="entry name" value="DHDPS"/>
    <property type="match status" value="1"/>
</dbReference>
<keyword evidence="2 3" id="KW-0456">Lyase</keyword>
<evidence type="ECO:0000313" key="5">
    <source>
        <dbReference type="Proteomes" id="UP001595867"/>
    </source>
</evidence>
<accession>A0ABV8IW49</accession>
<dbReference type="PANTHER" id="PTHR12128">
    <property type="entry name" value="DIHYDRODIPICOLINATE SYNTHASE"/>
    <property type="match status" value="1"/>
</dbReference>
<protein>
    <submittedName>
        <fullName evidence="4">Dihydrodipicolinate synthase family protein</fullName>
    </submittedName>
</protein>
<organism evidence="4 5">
    <name type="scientific">Actinoplanes subglobosus</name>
    <dbReference type="NCBI Taxonomy" id="1547892"/>
    <lineage>
        <taxon>Bacteria</taxon>
        <taxon>Bacillati</taxon>
        <taxon>Actinomycetota</taxon>
        <taxon>Actinomycetes</taxon>
        <taxon>Micromonosporales</taxon>
        <taxon>Micromonosporaceae</taxon>
        <taxon>Actinoplanes</taxon>
    </lineage>
</organism>
<dbReference type="Pfam" id="PF00701">
    <property type="entry name" value="DHDPS"/>
    <property type="match status" value="1"/>
</dbReference>
<dbReference type="CDD" id="cd00408">
    <property type="entry name" value="DHDPS-like"/>
    <property type="match status" value="1"/>
</dbReference>